<dbReference type="PANTHER" id="PTHR46579:SF1">
    <property type="entry name" value="F5_8 TYPE C DOMAIN-CONTAINING PROTEIN"/>
    <property type="match status" value="1"/>
</dbReference>
<reference evidence="1" key="2">
    <citation type="submission" date="2023-03" db="EMBL/GenBank/DDBJ databases">
        <authorList>
            <person name="Inwood S.N."/>
            <person name="Skelly J.G."/>
            <person name="Guhlin J."/>
            <person name="Harrop T.W.R."/>
            <person name="Goldson S.G."/>
            <person name="Dearden P.K."/>
        </authorList>
    </citation>
    <scope>NUCLEOTIDE SEQUENCE</scope>
    <source>
        <strain evidence="1">Irish</strain>
        <tissue evidence="1">Whole body</tissue>
    </source>
</reference>
<dbReference type="AlphaFoldDB" id="A0AA39CA50"/>
<keyword evidence="2" id="KW-1185">Reference proteome</keyword>
<dbReference type="PANTHER" id="PTHR46579">
    <property type="entry name" value="F5/8 TYPE C DOMAIN-CONTAINING PROTEIN-RELATED"/>
    <property type="match status" value="1"/>
</dbReference>
<protein>
    <submittedName>
        <fullName evidence="1">Uncharacterized protein</fullName>
    </submittedName>
</protein>
<dbReference type="Proteomes" id="UP001168990">
    <property type="component" value="Unassembled WGS sequence"/>
</dbReference>
<evidence type="ECO:0000313" key="2">
    <source>
        <dbReference type="Proteomes" id="UP001168990"/>
    </source>
</evidence>
<evidence type="ECO:0000313" key="1">
    <source>
        <dbReference type="EMBL" id="KAK0160280.1"/>
    </source>
</evidence>
<proteinExistence type="predicted"/>
<sequence>MGVKGHCALSKLMPNFIRGMAIDRMHSVDGGVLVHLPDCVKNLGPLWAYTCYEYENLNGQLLQLIHGTEHIDTQIANSHNQFMKIPKLIECLPEGQIKEFLLRYLRLLKDKKLYICEKYTRELQSKFSVVKYSNLNRKHFGIIDCFVKLSCNCFSRECQYKTSHIAIVKEIISDGVFIARGNPGITYSTSEFLHKCHTTNNITAVPIEDLITVCVFMKIDDEEYIAIPVNDKELE</sequence>
<comment type="caution">
    <text evidence="1">The sequence shown here is derived from an EMBL/GenBank/DDBJ whole genome shotgun (WGS) entry which is preliminary data.</text>
</comment>
<name>A0AA39CA50_9HYME</name>
<reference evidence="1" key="1">
    <citation type="journal article" date="2023" name="bioRxiv">
        <title>Scaffold-level genome assemblies of two parasitoid biocontrol wasps reveal the parthenogenesis mechanism and an associated novel virus.</title>
        <authorList>
            <person name="Inwood S."/>
            <person name="Skelly J."/>
            <person name="Guhlin J."/>
            <person name="Harrop T."/>
            <person name="Goldson S."/>
            <person name="Dearden P."/>
        </authorList>
    </citation>
    <scope>NUCLEOTIDE SEQUENCE</scope>
    <source>
        <strain evidence="1">Irish</strain>
        <tissue evidence="1">Whole body</tissue>
    </source>
</reference>
<gene>
    <name evidence="1" type="ORF">PV328_007708</name>
</gene>
<accession>A0AA39CA50</accession>
<organism evidence="1 2">
    <name type="scientific">Microctonus aethiopoides</name>
    <dbReference type="NCBI Taxonomy" id="144406"/>
    <lineage>
        <taxon>Eukaryota</taxon>
        <taxon>Metazoa</taxon>
        <taxon>Ecdysozoa</taxon>
        <taxon>Arthropoda</taxon>
        <taxon>Hexapoda</taxon>
        <taxon>Insecta</taxon>
        <taxon>Pterygota</taxon>
        <taxon>Neoptera</taxon>
        <taxon>Endopterygota</taxon>
        <taxon>Hymenoptera</taxon>
        <taxon>Apocrita</taxon>
        <taxon>Ichneumonoidea</taxon>
        <taxon>Braconidae</taxon>
        <taxon>Euphorinae</taxon>
        <taxon>Microctonus</taxon>
    </lineage>
</organism>
<dbReference type="EMBL" id="JAQQBS010001423">
    <property type="protein sequence ID" value="KAK0160280.1"/>
    <property type="molecule type" value="Genomic_DNA"/>
</dbReference>